<dbReference type="EMBL" id="EU706455">
    <property type="protein sequence ID" value="ACD84803.1"/>
    <property type="molecule type" value="mRNA"/>
</dbReference>
<gene>
    <name evidence="9" type="primary">hes2</name>
</gene>
<dbReference type="SUPFAM" id="SSF47459">
    <property type="entry name" value="HLH, helix-loop-helix DNA-binding domain"/>
    <property type="match status" value="1"/>
</dbReference>
<keyword evidence="5" id="KW-0539">Nucleus</keyword>
<dbReference type="InterPro" id="IPR050370">
    <property type="entry name" value="HES_HEY"/>
</dbReference>
<dbReference type="CDD" id="cd11410">
    <property type="entry name" value="bHLH_O_HES"/>
    <property type="match status" value="1"/>
</dbReference>
<evidence type="ECO:0000256" key="5">
    <source>
        <dbReference type="ARBA" id="ARBA00023242"/>
    </source>
</evidence>
<evidence type="ECO:0000256" key="6">
    <source>
        <dbReference type="SAM" id="MobiDB-lite"/>
    </source>
</evidence>
<dbReference type="Gene3D" id="6.10.250.980">
    <property type="match status" value="1"/>
</dbReference>
<dbReference type="Pfam" id="PF07527">
    <property type="entry name" value="Hairy_orange"/>
    <property type="match status" value="1"/>
</dbReference>
<keyword evidence="2" id="KW-0805">Transcription regulation</keyword>
<dbReference type="GO" id="GO:0003677">
    <property type="term" value="F:DNA binding"/>
    <property type="evidence" value="ECO:0007669"/>
    <property type="project" value="UniProtKB-KW"/>
</dbReference>
<evidence type="ECO:0000259" key="7">
    <source>
        <dbReference type="PROSITE" id="PS50888"/>
    </source>
</evidence>
<organism evidence="9">
    <name type="scientific">Capitella teleta</name>
    <name type="common">Polychaete worm</name>
    <dbReference type="NCBI Taxonomy" id="283909"/>
    <lineage>
        <taxon>Eukaryota</taxon>
        <taxon>Metazoa</taxon>
        <taxon>Spiralia</taxon>
        <taxon>Lophotrochozoa</taxon>
        <taxon>Annelida</taxon>
        <taxon>Polychaeta</taxon>
        <taxon>Sedentaria</taxon>
        <taxon>Scolecida</taxon>
        <taxon>Capitellidae</taxon>
        <taxon>Capitella</taxon>
    </lineage>
</organism>
<accession>B3GMT9</accession>
<reference evidence="9" key="1">
    <citation type="journal article" date="2008" name="Dev. Biol.">
        <title>Notch signaling during larval and juvenile development in the polychaete annelid Capitella sp. I.</title>
        <authorList>
            <person name="Thamm K."/>
            <person name="Seaver E.C."/>
        </authorList>
    </citation>
    <scope>NUCLEOTIDE SEQUENCE</scope>
</reference>
<feature type="non-terminal residue" evidence="9">
    <location>
        <position position="1"/>
    </location>
</feature>
<dbReference type="Pfam" id="PF00010">
    <property type="entry name" value="HLH"/>
    <property type="match status" value="1"/>
</dbReference>
<feature type="compositionally biased region" description="Low complexity" evidence="6">
    <location>
        <begin position="220"/>
        <end position="229"/>
    </location>
</feature>
<dbReference type="AlphaFoldDB" id="B3GMT9"/>
<dbReference type="PANTHER" id="PTHR10985">
    <property type="entry name" value="BASIC HELIX-LOOP-HELIX TRANSCRIPTION FACTOR, HES-RELATED"/>
    <property type="match status" value="1"/>
</dbReference>
<dbReference type="SUPFAM" id="SSF158457">
    <property type="entry name" value="Orange domain-like"/>
    <property type="match status" value="1"/>
</dbReference>
<sequence length="290" mass="32273">VRNSGIRNQCNTMSTEKAPSISAQALRKIKKPIIERKRRERINDSLNQLKALVLDALNKDESRYSKMEKADILEMTVRHLKVVQRQAAAATSPRESSAFSGSELVNKYRAGYHECATEVSRYMASMRGVDTDTQSRLLRHLSQKLQTNPSEQQLPSPTATSISTLPGVNMSLNSAMSPSGVIAVVAPSSEMSSGSLLRDAIPLYVTSPLRMHDPPQHPKSSSFRSTLSPSLGDDVPELVRNKVLCSSMLSEVDTASFHRFKTDNFAHIPKTEFCQASEPDEMRKSVWRPW</sequence>
<dbReference type="FunFam" id="4.10.280.10:FF:000009">
    <property type="entry name" value="Transcription factor HES-1"/>
    <property type="match status" value="1"/>
</dbReference>
<dbReference type="SMART" id="SM00353">
    <property type="entry name" value="HLH"/>
    <property type="match status" value="1"/>
</dbReference>
<feature type="domain" description="BHLH" evidence="7">
    <location>
        <begin position="26"/>
        <end position="83"/>
    </location>
</feature>
<protein>
    <submittedName>
        <fullName evidence="9">HES2</fullName>
    </submittedName>
</protein>
<evidence type="ECO:0000259" key="8">
    <source>
        <dbReference type="PROSITE" id="PS51054"/>
    </source>
</evidence>
<proteinExistence type="evidence at transcript level"/>
<evidence type="ECO:0000256" key="1">
    <source>
        <dbReference type="ARBA" id="ARBA00004123"/>
    </source>
</evidence>
<feature type="domain" description="Orange" evidence="8">
    <location>
        <begin position="108"/>
        <end position="141"/>
    </location>
</feature>
<dbReference type="GO" id="GO:0046983">
    <property type="term" value="F:protein dimerization activity"/>
    <property type="evidence" value="ECO:0007669"/>
    <property type="project" value="InterPro"/>
</dbReference>
<evidence type="ECO:0000256" key="2">
    <source>
        <dbReference type="ARBA" id="ARBA00023015"/>
    </source>
</evidence>
<dbReference type="InterPro" id="IPR003650">
    <property type="entry name" value="Orange_dom"/>
</dbReference>
<dbReference type="Gene3D" id="4.10.280.10">
    <property type="entry name" value="Helix-loop-helix DNA-binding domain"/>
    <property type="match status" value="1"/>
</dbReference>
<feature type="region of interest" description="Disordered" evidence="6">
    <location>
        <begin position="210"/>
        <end position="229"/>
    </location>
</feature>
<dbReference type="InterPro" id="IPR036638">
    <property type="entry name" value="HLH_DNA-bd_sf"/>
</dbReference>
<evidence type="ECO:0000256" key="3">
    <source>
        <dbReference type="ARBA" id="ARBA00023125"/>
    </source>
</evidence>
<dbReference type="GO" id="GO:0005634">
    <property type="term" value="C:nucleus"/>
    <property type="evidence" value="ECO:0007669"/>
    <property type="project" value="UniProtKB-SubCell"/>
</dbReference>
<keyword evidence="3" id="KW-0238">DNA-binding</keyword>
<dbReference type="PROSITE" id="PS51054">
    <property type="entry name" value="ORANGE"/>
    <property type="match status" value="1"/>
</dbReference>
<name>B3GMT9_CAPTE</name>
<evidence type="ECO:0000313" key="9">
    <source>
        <dbReference type="EMBL" id="ACD84803.1"/>
    </source>
</evidence>
<dbReference type="PROSITE" id="PS50888">
    <property type="entry name" value="BHLH"/>
    <property type="match status" value="1"/>
</dbReference>
<evidence type="ECO:0000256" key="4">
    <source>
        <dbReference type="ARBA" id="ARBA00023163"/>
    </source>
</evidence>
<dbReference type="GO" id="GO:0006355">
    <property type="term" value="P:regulation of DNA-templated transcription"/>
    <property type="evidence" value="ECO:0007669"/>
    <property type="project" value="InterPro"/>
</dbReference>
<dbReference type="InterPro" id="IPR011598">
    <property type="entry name" value="bHLH_dom"/>
</dbReference>
<dbReference type="SMART" id="SM00511">
    <property type="entry name" value="ORANGE"/>
    <property type="match status" value="1"/>
</dbReference>
<comment type="subcellular location">
    <subcellularLocation>
        <location evidence="1">Nucleus</location>
    </subcellularLocation>
</comment>
<keyword evidence="4" id="KW-0804">Transcription</keyword>